<reference evidence="2" key="1">
    <citation type="submission" date="2023-03" db="EMBL/GenBank/DDBJ databases">
        <title>Massive genome expansion in bonnet fungi (Mycena s.s.) driven by repeated elements and novel gene families across ecological guilds.</title>
        <authorList>
            <consortium name="Lawrence Berkeley National Laboratory"/>
            <person name="Harder C.B."/>
            <person name="Miyauchi S."/>
            <person name="Viragh M."/>
            <person name="Kuo A."/>
            <person name="Thoen E."/>
            <person name="Andreopoulos B."/>
            <person name="Lu D."/>
            <person name="Skrede I."/>
            <person name="Drula E."/>
            <person name="Henrissat B."/>
            <person name="Morin E."/>
            <person name="Kohler A."/>
            <person name="Barry K."/>
            <person name="LaButti K."/>
            <person name="Morin E."/>
            <person name="Salamov A."/>
            <person name="Lipzen A."/>
            <person name="Mereny Z."/>
            <person name="Hegedus B."/>
            <person name="Baldrian P."/>
            <person name="Stursova M."/>
            <person name="Weitz H."/>
            <person name="Taylor A."/>
            <person name="Grigoriev I.V."/>
            <person name="Nagy L.G."/>
            <person name="Martin F."/>
            <person name="Kauserud H."/>
        </authorList>
    </citation>
    <scope>NUCLEOTIDE SEQUENCE</scope>
    <source>
        <strain evidence="2">CBHHK002</strain>
    </source>
</reference>
<feature type="compositionally biased region" description="Basic and acidic residues" evidence="1">
    <location>
        <begin position="1"/>
        <end position="14"/>
    </location>
</feature>
<feature type="region of interest" description="Disordered" evidence="1">
    <location>
        <begin position="199"/>
        <end position="276"/>
    </location>
</feature>
<evidence type="ECO:0000313" key="2">
    <source>
        <dbReference type="EMBL" id="KAJ7348348.1"/>
    </source>
</evidence>
<feature type="region of interest" description="Disordered" evidence="1">
    <location>
        <begin position="1"/>
        <end position="37"/>
    </location>
</feature>
<evidence type="ECO:0000313" key="3">
    <source>
        <dbReference type="Proteomes" id="UP001218218"/>
    </source>
</evidence>
<dbReference type="AlphaFoldDB" id="A0AAD7A3N7"/>
<feature type="compositionally biased region" description="Polar residues" evidence="1">
    <location>
        <begin position="265"/>
        <end position="276"/>
    </location>
</feature>
<evidence type="ECO:0000256" key="1">
    <source>
        <dbReference type="SAM" id="MobiDB-lite"/>
    </source>
</evidence>
<keyword evidence="3" id="KW-1185">Reference proteome</keyword>
<comment type="caution">
    <text evidence="2">The sequence shown here is derived from an EMBL/GenBank/DDBJ whole genome shotgun (WGS) entry which is preliminary data.</text>
</comment>
<sequence>MDWAVETRRADEIKGGGNTVEASGASEESPERNYRGNEPCLLPVSTPPLVPFIEANQANQINTAVFVPSPTSYMTYFTTDDPGNVNDTGPRDNPTAADFEHNQPVKAVIGKSSLPKGTQIRALNREGRATARIDPPTRSDGRPPKSAEYFNVGKDCMKKGVKNDYNPPDNLPQDYDKVTKDFADKFPPRVHQQLYTTRPANEQPAVEKRVYPEGVEEEGVRNIKRPRYTESGISDILQQTRVPAASPEATTPQHRIRKPSKKLLASQQGSASAPNQQVRVVFHSRRPLPPQPTILAPQPRKWVRFKGDTETEHRTGNSTESALPSSPQSTSESPPKERVAPIILRVPPQAPREQRGPILAGIPPDTLPAFLKNAMGTDLSKYLQLFDAKGFKSFDILRALARLDNKSLCDTLRHLFTRDVESREDEGLTGLELVSLELAILKLPREQPVPAGPLTSLPGFLRNIFGINFTGHLPLFYAKGFGDPKGKDVEVLLMMAGLDVTILRGLLKNLLGRRGPSTDGLTDVELALVEFAILGLRN</sequence>
<proteinExistence type="predicted"/>
<protein>
    <submittedName>
        <fullName evidence="2">Uncharacterized protein</fullName>
    </submittedName>
</protein>
<name>A0AAD7A3N7_9AGAR</name>
<organism evidence="2 3">
    <name type="scientific">Mycena albidolilacea</name>
    <dbReference type="NCBI Taxonomy" id="1033008"/>
    <lineage>
        <taxon>Eukaryota</taxon>
        <taxon>Fungi</taxon>
        <taxon>Dikarya</taxon>
        <taxon>Basidiomycota</taxon>
        <taxon>Agaricomycotina</taxon>
        <taxon>Agaricomycetes</taxon>
        <taxon>Agaricomycetidae</taxon>
        <taxon>Agaricales</taxon>
        <taxon>Marasmiineae</taxon>
        <taxon>Mycenaceae</taxon>
        <taxon>Mycena</taxon>
    </lineage>
</organism>
<dbReference type="EMBL" id="JARIHO010000017">
    <property type="protein sequence ID" value="KAJ7348348.1"/>
    <property type="molecule type" value="Genomic_DNA"/>
</dbReference>
<accession>A0AAD7A3N7</accession>
<gene>
    <name evidence="2" type="ORF">DFH08DRAFT_808085</name>
</gene>
<feature type="compositionally biased region" description="Low complexity" evidence="1">
    <location>
        <begin position="321"/>
        <end position="333"/>
    </location>
</feature>
<feature type="region of interest" description="Disordered" evidence="1">
    <location>
        <begin position="309"/>
        <end position="340"/>
    </location>
</feature>
<dbReference type="Proteomes" id="UP001218218">
    <property type="component" value="Unassembled WGS sequence"/>
</dbReference>